<keyword evidence="2" id="KW-1185">Reference proteome</keyword>
<dbReference type="EMBL" id="RJSF01000044">
    <property type="protein sequence ID" value="RNM12551.1"/>
    <property type="molecule type" value="Genomic_DNA"/>
</dbReference>
<comment type="caution">
    <text evidence="1">The sequence shown here is derived from an EMBL/GenBank/DDBJ whole genome shotgun (WGS) entry which is preliminary data.</text>
</comment>
<evidence type="ECO:0000313" key="2">
    <source>
        <dbReference type="Proteomes" id="UP000279994"/>
    </source>
</evidence>
<sequence length="213" mass="22102">MNSLTSLVLEVDDLAAAERFYADAFDLGGSLDLRASKAPTSGFRGFTLSLLVSQPADVRRLVDAAAAAGATVLKPATKSLWGHGGVVQAPDGTIWKVATSARKDTGPATGRIESVVLLLGVADVAATKRFHLDHGFAVGKSFGSRYVEFEAAPGTPTLALYRRRALAKDAGVAPDGSGSHRLVIRAESTTAPFADPDGFTWEPAAHEVADGAA</sequence>
<dbReference type="AlphaFoldDB" id="A0A3N0GJF7"/>
<dbReference type="Gene3D" id="3.10.180.10">
    <property type="entry name" value="2,3-Dihydroxybiphenyl 1,2-Dioxygenase, domain 1"/>
    <property type="match status" value="2"/>
</dbReference>
<dbReference type="PANTHER" id="PTHR36503:SF1">
    <property type="entry name" value="BLR2520 PROTEIN"/>
    <property type="match status" value="1"/>
</dbReference>
<protein>
    <submittedName>
        <fullName evidence="1">Glyoxalase</fullName>
    </submittedName>
</protein>
<dbReference type="SUPFAM" id="SSF54593">
    <property type="entry name" value="Glyoxalase/Bleomycin resistance protein/Dihydroxybiphenyl dioxygenase"/>
    <property type="match status" value="1"/>
</dbReference>
<name>A0A3N0GJF7_9ACTN</name>
<organism evidence="1 2">
    <name type="scientific">Nocardioides pocheonensis</name>
    <dbReference type="NCBI Taxonomy" id="661485"/>
    <lineage>
        <taxon>Bacteria</taxon>
        <taxon>Bacillati</taxon>
        <taxon>Actinomycetota</taxon>
        <taxon>Actinomycetes</taxon>
        <taxon>Propionibacteriales</taxon>
        <taxon>Nocardioidaceae</taxon>
        <taxon>Nocardioides</taxon>
    </lineage>
</organism>
<gene>
    <name evidence="1" type="ORF">EFL26_18155</name>
</gene>
<accession>A0A3N0GJF7</accession>
<proteinExistence type="predicted"/>
<dbReference type="OrthoDB" id="4825162at2"/>
<dbReference type="RefSeq" id="WP_123224315.1">
    <property type="nucleotide sequence ID" value="NZ_RJSF01000044.1"/>
</dbReference>
<dbReference type="InterPro" id="IPR029068">
    <property type="entry name" value="Glyas_Bleomycin-R_OHBP_Dase"/>
</dbReference>
<dbReference type="PANTHER" id="PTHR36503">
    <property type="entry name" value="BLR2520 PROTEIN"/>
    <property type="match status" value="1"/>
</dbReference>
<reference evidence="1 2" key="1">
    <citation type="submission" date="2018-11" db="EMBL/GenBank/DDBJ databases">
        <authorList>
            <person name="Li F."/>
        </authorList>
    </citation>
    <scope>NUCLEOTIDE SEQUENCE [LARGE SCALE GENOMIC DNA]</scope>
    <source>
        <strain evidence="1 2">Gsoil 818</strain>
    </source>
</reference>
<evidence type="ECO:0000313" key="1">
    <source>
        <dbReference type="EMBL" id="RNM12551.1"/>
    </source>
</evidence>
<dbReference type="Proteomes" id="UP000279994">
    <property type="component" value="Unassembled WGS sequence"/>
</dbReference>